<proteinExistence type="inferred from homology"/>
<dbReference type="Pfam" id="PF04321">
    <property type="entry name" value="RmlD_sub_bind"/>
    <property type="match status" value="1"/>
</dbReference>
<dbReference type="GO" id="GO:0008831">
    <property type="term" value="F:dTDP-4-dehydrorhamnose reductase activity"/>
    <property type="evidence" value="ECO:0007669"/>
    <property type="project" value="UniProtKB-EC"/>
</dbReference>
<comment type="caution">
    <text evidence="4">The sequence shown here is derived from an EMBL/GenBank/DDBJ whole genome shotgun (WGS) entry which is preliminary data.</text>
</comment>
<comment type="pathway">
    <text evidence="2">Carbohydrate biosynthesis; dTDP-L-rhamnose biosynthesis.</text>
</comment>
<reference evidence="4 5" key="1">
    <citation type="submission" date="2018-02" db="EMBL/GenBank/DDBJ databases">
        <authorList>
            <person name="Cohen D.B."/>
            <person name="Kent A.D."/>
        </authorList>
    </citation>
    <scope>NUCLEOTIDE SEQUENCE [LARGE SCALE GENOMIC DNA]</scope>
    <source>
        <strain evidence="4 5">ULC007</strain>
    </source>
</reference>
<dbReference type="CDD" id="cd05254">
    <property type="entry name" value="dTDP_HR_like_SDR_e"/>
    <property type="match status" value="1"/>
</dbReference>
<reference evidence="4 5" key="2">
    <citation type="submission" date="2018-03" db="EMBL/GenBank/DDBJ databases">
        <title>The ancient ancestry and fast evolution of plastids.</title>
        <authorList>
            <person name="Moore K.R."/>
            <person name="Magnabosco C."/>
            <person name="Momper L."/>
            <person name="Gold D.A."/>
            <person name="Bosak T."/>
            <person name="Fournier G.P."/>
        </authorList>
    </citation>
    <scope>NUCLEOTIDE SEQUENCE [LARGE SCALE GENOMIC DNA]</scope>
    <source>
        <strain evidence="4 5">ULC007</strain>
    </source>
</reference>
<dbReference type="OrthoDB" id="9803892at2"/>
<dbReference type="NCBIfam" id="TIGR01214">
    <property type="entry name" value="rmlD"/>
    <property type="match status" value="1"/>
</dbReference>
<dbReference type="InterPro" id="IPR029903">
    <property type="entry name" value="RmlD-like-bd"/>
</dbReference>
<comment type="function">
    <text evidence="2">Catalyzes the reduction of dTDP-6-deoxy-L-lyxo-4-hexulose to yield dTDP-L-rhamnose.</text>
</comment>
<name>A0A2T1DBJ9_9CYAN</name>
<dbReference type="UniPathway" id="UPA00124"/>
<dbReference type="PANTHER" id="PTHR10491:SF4">
    <property type="entry name" value="METHIONINE ADENOSYLTRANSFERASE 2 SUBUNIT BETA"/>
    <property type="match status" value="1"/>
</dbReference>
<accession>A0A2T1DBJ9</accession>
<keyword evidence="2" id="KW-0560">Oxidoreductase</keyword>
<comment type="similarity">
    <text evidence="1 2">Belongs to the dTDP-4-dehydrorhamnose reductase family.</text>
</comment>
<sequence length="214" mass="23986">MIHISTDYVFDGQKNTPYTEQDSTNPISVYGHSKLGGEQALQQAWLHRPANQTNSYIILRTAWVYGAYGKSNFVKTMLKLGSEREQIRVVSDQIGTPTWSNHLAHAIAQLIPKLNPETSGTYHFTNSGAASWYDFAIATFEEAEQLGFPLKVQSVIPITTAEYPTPAQRPAYSILGCAKISTLLETHPPHWRTALRQMLIELRANNATLLQTKR</sequence>
<evidence type="ECO:0000256" key="2">
    <source>
        <dbReference type="RuleBase" id="RU364082"/>
    </source>
</evidence>
<dbReference type="STRING" id="1920490.GCA_001895925_01242"/>
<dbReference type="GO" id="GO:0019305">
    <property type="term" value="P:dTDP-rhamnose biosynthetic process"/>
    <property type="evidence" value="ECO:0007669"/>
    <property type="project" value="UniProtKB-UniPathway"/>
</dbReference>
<dbReference type="Proteomes" id="UP000238634">
    <property type="component" value="Unassembled WGS sequence"/>
</dbReference>
<gene>
    <name evidence="4" type="primary">rfbD</name>
    <name evidence="4" type="ORF">C7B65_17405</name>
</gene>
<organism evidence="4 5">
    <name type="scientific">Phormidesmis priestleyi ULC007</name>
    <dbReference type="NCBI Taxonomy" id="1920490"/>
    <lineage>
        <taxon>Bacteria</taxon>
        <taxon>Bacillati</taxon>
        <taxon>Cyanobacteriota</taxon>
        <taxon>Cyanophyceae</taxon>
        <taxon>Leptolyngbyales</taxon>
        <taxon>Leptolyngbyaceae</taxon>
        <taxon>Phormidesmis</taxon>
    </lineage>
</organism>
<keyword evidence="2" id="KW-0521">NADP</keyword>
<dbReference type="EC" id="1.1.1.133" evidence="2"/>
<dbReference type="Gene3D" id="3.40.50.720">
    <property type="entry name" value="NAD(P)-binding Rossmann-like Domain"/>
    <property type="match status" value="1"/>
</dbReference>
<evidence type="ECO:0000256" key="1">
    <source>
        <dbReference type="ARBA" id="ARBA00010944"/>
    </source>
</evidence>
<dbReference type="GO" id="GO:0005829">
    <property type="term" value="C:cytosol"/>
    <property type="evidence" value="ECO:0007669"/>
    <property type="project" value="TreeGrafter"/>
</dbReference>
<evidence type="ECO:0000313" key="5">
    <source>
        <dbReference type="Proteomes" id="UP000238634"/>
    </source>
</evidence>
<dbReference type="PANTHER" id="PTHR10491">
    <property type="entry name" value="DTDP-4-DEHYDRORHAMNOSE REDUCTASE"/>
    <property type="match status" value="1"/>
</dbReference>
<feature type="domain" description="RmlD-like substrate binding" evidence="3">
    <location>
        <begin position="1"/>
        <end position="202"/>
    </location>
</feature>
<dbReference type="EMBL" id="PVWG01000023">
    <property type="protein sequence ID" value="PSB17833.1"/>
    <property type="molecule type" value="Genomic_DNA"/>
</dbReference>
<dbReference type="InterPro" id="IPR005913">
    <property type="entry name" value="dTDP_dehydrorham_reduct"/>
</dbReference>
<dbReference type="RefSeq" id="WP_083583066.1">
    <property type="nucleotide sequence ID" value="NZ_MPPI01000026.1"/>
</dbReference>
<dbReference type="InterPro" id="IPR036291">
    <property type="entry name" value="NAD(P)-bd_dom_sf"/>
</dbReference>
<evidence type="ECO:0000259" key="3">
    <source>
        <dbReference type="Pfam" id="PF04321"/>
    </source>
</evidence>
<dbReference type="AlphaFoldDB" id="A0A2T1DBJ9"/>
<keyword evidence="5" id="KW-1185">Reference proteome</keyword>
<protein>
    <recommendedName>
        <fullName evidence="2">dTDP-4-dehydrorhamnose reductase</fullName>
        <ecNumber evidence="2">1.1.1.133</ecNumber>
    </recommendedName>
</protein>
<dbReference type="SUPFAM" id="SSF51735">
    <property type="entry name" value="NAD(P)-binding Rossmann-fold domains"/>
    <property type="match status" value="1"/>
</dbReference>
<evidence type="ECO:0000313" key="4">
    <source>
        <dbReference type="EMBL" id="PSB17833.1"/>
    </source>
</evidence>